<evidence type="ECO:0000256" key="6">
    <source>
        <dbReference type="ARBA" id="ARBA00022777"/>
    </source>
</evidence>
<proteinExistence type="predicted"/>
<evidence type="ECO:0000256" key="1">
    <source>
        <dbReference type="ARBA" id="ARBA00004496"/>
    </source>
</evidence>
<dbReference type="PANTHER" id="PTHR45008:SF1">
    <property type="entry name" value="PTS SYSTEM GLUCOSE-SPECIFIC EIIA COMPONENT"/>
    <property type="match status" value="1"/>
</dbReference>
<sequence>MMKLFKKKQKSLAEGNILTAVADGNLVSLDNVPDEVFSKRTLGDGVAIQIRSNTIVSPADGVINSIYPHAFGITLSNGIEILVHIGVNTVVLKGKGFETLAEKNTSVKRGDKIIRIDKEFIESSGLNCITMMVVTDPKDYHFTFQTEGIACEGASIVATYKTMTE</sequence>
<dbReference type="Gene3D" id="2.70.70.10">
    <property type="entry name" value="Glucose Permease (Domain IIA)"/>
    <property type="match status" value="1"/>
</dbReference>
<dbReference type="PROSITE" id="PS00371">
    <property type="entry name" value="PTS_EIIA_TYPE_1_HIS"/>
    <property type="match status" value="1"/>
</dbReference>
<keyword evidence="2" id="KW-0813">Transport</keyword>
<keyword evidence="4" id="KW-0808">Transferase</keyword>
<keyword evidence="3" id="KW-0762">Sugar transport</keyword>
<accession>A0A6N8I4L6</accession>
<comment type="subcellular location">
    <subcellularLocation>
        <location evidence="1">Cytoplasm</location>
    </subcellularLocation>
</comment>
<evidence type="ECO:0000313" key="9">
    <source>
        <dbReference type="Proteomes" id="UP000469440"/>
    </source>
</evidence>
<dbReference type="EMBL" id="VWXL01000100">
    <property type="protein sequence ID" value="MVB12550.1"/>
    <property type="molecule type" value="Genomic_DNA"/>
</dbReference>
<dbReference type="InterPro" id="IPR011055">
    <property type="entry name" value="Dup_hybrid_motif"/>
</dbReference>
<reference evidence="8 9" key="1">
    <citation type="submission" date="2019-09" db="EMBL/GenBank/DDBJ databases">
        <title>Genome sequence of Clostridium sp. EA1.</title>
        <authorList>
            <person name="Poehlein A."/>
            <person name="Bengelsdorf F.R."/>
            <person name="Daniel R."/>
        </authorList>
    </citation>
    <scope>NUCLEOTIDE SEQUENCE [LARGE SCALE GENOMIC DNA]</scope>
    <source>
        <strain evidence="8 9">EA1</strain>
    </source>
</reference>
<dbReference type="GO" id="GO:0016301">
    <property type="term" value="F:kinase activity"/>
    <property type="evidence" value="ECO:0007669"/>
    <property type="project" value="UniProtKB-KW"/>
</dbReference>
<dbReference type="NCBIfam" id="TIGR00830">
    <property type="entry name" value="PTBA"/>
    <property type="match status" value="1"/>
</dbReference>
<dbReference type="Proteomes" id="UP000469440">
    <property type="component" value="Unassembled WGS sequence"/>
</dbReference>
<evidence type="ECO:0000313" key="8">
    <source>
        <dbReference type="EMBL" id="MVB12550.1"/>
    </source>
</evidence>
<organism evidence="8 9">
    <name type="scientific">Caproicibacter fermentans</name>
    <dbReference type="NCBI Taxonomy" id="2576756"/>
    <lineage>
        <taxon>Bacteria</taxon>
        <taxon>Bacillati</taxon>
        <taxon>Bacillota</taxon>
        <taxon>Clostridia</taxon>
        <taxon>Eubacteriales</taxon>
        <taxon>Acutalibacteraceae</taxon>
        <taxon>Caproicibacter</taxon>
    </lineage>
</organism>
<evidence type="ECO:0000256" key="2">
    <source>
        <dbReference type="ARBA" id="ARBA00022448"/>
    </source>
</evidence>
<dbReference type="SUPFAM" id="SSF51261">
    <property type="entry name" value="Duplicated hybrid motif"/>
    <property type="match status" value="1"/>
</dbReference>
<dbReference type="RefSeq" id="WP_228724936.1">
    <property type="nucleotide sequence ID" value="NZ_CP060286.1"/>
</dbReference>
<keyword evidence="5" id="KW-0598">Phosphotransferase system</keyword>
<protein>
    <submittedName>
        <fullName evidence="8">PTS system glucose-specific EIIA component</fullName>
    </submittedName>
</protein>
<dbReference type="Pfam" id="PF00358">
    <property type="entry name" value="PTS_EIIA_1"/>
    <property type="match status" value="1"/>
</dbReference>
<dbReference type="GO" id="GO:0005737">
    <property type="term" value="C:cytoplasm"/>
    <property type="evidence" value="ECO:0007669"/>
    <property type="project" value="UniProtKB-SubCell"/>
</dbReference>
<evidence type="ECO:0000256" key="4">
    <source>
        <dbReference type="ARBA" id="ARBA00022679"/>
    </source>
</evidence>
<name>A0A6N8I4L6_9FIRM</name>
<keyword evidence="6" id="KW-0418">Kinase</keyword>
<evidence type="ECO:0000256" key="3">
    <source>
        <dbReference type="ARBA" id="ARBA00022597"/>
    </source>
</evidence>
<comment type="caution">
    <text evidence="8">The sequence shown here is derived from an EMBL/GenBank/DDBJ whole genome shotgun (WGS) entry which is preliminary data.</text>
</comment>
<dbReference type="InterPro" id="IPR001127">
    <property type="entry name" value="PTS_EIIA_1_perm"/>
</dbReference>
<dbReference type="PROSITE" id="PS51093">
    <property type="entry name" value="PTS_EIIA_TYPE_1"/>
    <property type="match status" value="1"/>
</dbReference>
<dbReference type="InterPro" id="IPR050890">
    <property type="entry name" value="PTS_EIIA_component"/>
</dbReference>
<feature type="domain" description="PTS EIIA type-1" evidence="7">
    <location>
        <begin position="34"/>
        <end position="136"/>
    </location>
</feature>
<gene>
    <name evidence="8" type="primary">crr_3</name>
    <name evidence="8" type="ORF">CAFE_32910</name>
</gene>
<keyword evidence="9" id="KW-1185">Reference proteome</keyword>
<dbReference type="PANTHER" id="PTHR45008">
    <property type="entry name" value="PTS SYSTEM GLUCOSE-SPECIFIC EIIA COMPONENT"/>
    <property type="match status" value="1"/>
</dbReference>
<dbReference type="GO" id="GO:0009401">
    <property type="term" value="P:phosphoenolpyruvate-dependent sugar phosphotransferase system"/>
    <property type="evidence" value="ECO:0007669"/>
    <property type="project" value="UniProtKB-KW"/>
</dbReference>
<evidence type="ECO:0000256" key="5">
    <source>
        <dbReference type="ARBA" id="ARBA00022683"/>
    </source>
</evidence>
<evidence type="ECO:0000259" key="7">
    <source>
        <dbReference type="PROSITE" id="PS51093"/>
    </source>
</evidence>
<dbReference type="AlphaFoldDB" id="A0A6N8I4L6"/>